<feature type="compositionally biased region" description="Low complexity" evidence="1">
    <location>
        <begin position="530"/>
        <end position="578"/>
    </location>
</feature>
<dbReference type="PANTHER" id="PTHR21450:SF2">
    <property type="entry name" value="FAMILY PROTEIN, PUTATIVE (DUF630 AND DUF632)-RELATED"/>
    <property type="match status" value="1"/>
</dbReference>
<feature type="domain" description="DUF630" evidence="3">
    <location>
        <begin position="106"/>
        <end position="164"/>
    </location>
</feature>
<protein>
    <submittedName>
        <fullName evidence="4">Uncharacterized protein</fullName>
    </submittedName>
</protein>
<feature type="compositionally biased region" description="Pro residues" evidence="1">
    <location>
        <begin position="438"/>
        <end position="447"/>
    </location>
</feature>
<feature type="compositionally biased region" description="Low complexity" evidence="1">
    <location>
        <begin position="593"/>
        <end position="602"/>
    </location>
</feature>
<feature type="compositionally biased region" description="Basic and acidic residues" evidence="1">
    <location>
        <begin position="1021"/>
        <end position="1035"/>
    </location>
</feature>
<gene>
    <name evidence="4" type="ORF">K7X08_032079</name>
</gene>
<feature type="region of interest" description="Disordered" evidence="1">
    <location>
        <begin position="1019"/>
        <end position="1038"/>
    </location>
</feature>
<feature type="compositionally biased region" description="Low complexity" evidence="1">
    <location>
        <begin position="206"/>
        <end position="220"/>
    </location>
</feature>
<feature type="compositionally biased region" description="Low complexity" evidence="1">
    <location>
        <begin position="650"/>
        <end position="659"/>
    </location>
</feature>
<comment type="caution">
    <text evidence="4">The sequence shown here is derived from an EMBL/GenBank/DDBJ whole genome shotgun (WGS) entry which is preliminary data.</text>
</comment>
<accession>A0A9Q1RMA8</accession>
<feature type="domain" description="DUF632" evidence="2">
    <location>
        <begin position="668"/>
        <end position="986"/>
    </location>
</feature>
<feature type="region of interest" description="Disordered" evidence="1">
    <location>
        <begin position="475"/>
        <end position="664"/>
    </location>
</feature>
<dbReference type="EMBL" id="JAJAGQ010000005">
    <property type="protein sequence ID" value="KAJ8563627.1"/>
    <property type="molecule type" value="Genomic_DNA"/>
</dbReference>
<evidence type="ECO:0000259" key="3">
    <source>
        <dbReference type="Pfam" id="PF04783"/>
    </source>
</evidence>
<feature type="region of interest" description="Disordered" evidence="1">
    <location>
        <begin position="171"/>
        <end position="280"/>
    </location>
</feature>
<sequence length="1117" mass="125695">MTSYLLDDVYDVYLLYKLFFNRNNMTWKEFTSQVRTSQIGFMGEPMKISQRFIHLLPHFVWAKGKEMTGGGAGKVTISLAVIKGAVWLEDCLAGVIFNFFFVVDEMGCSESKAVDTELVIRCRERKELIKAAANYRYALAAAHISYFHSLKDVGEALRKFVDEELIVASSSSSLSTPSSPSLILPDQRKITSNASGGGTHHHNHKSYGSSISVSTSSSVSRFHDEDDPEHDHDHLHLSSDDDEHLHLPQKGHRYIDKEPQRGHTNVDNEPRRGHRNVHENYEGNRNNVHEEYYEGVHMVEGGEPSITPYTQPYGMNMMNNEVPPYGMNMMNNEGPPQQGFWDPFYGMNPQFLVPPWGGGQQQFGGNGNPNTYAYYMKKSSPVMKTVVHEADLMHTGYSNSYWSYPNENGGYFGYPPMGPPMGERGNQSNQGNKKPSPPKEPPPPPSPKLSAWDYFNPFEALDSGYSGYVSHKLDNSESVSSSLNSSEVREREGIPDLEEETETEMYKEYHKGKKLSDEPKTTKHFAEANSSKSSDSGRKSMPSMPHGHSSMGSSKPESSLHNLGGSSRSSRGVKSEGSTKPISTMYDSGPHLSSVEPSNSSSGGTGSIDITEEKSNFETLVSGSPEDVHTKKKGVTFEVDEMSKNEIESSRSSSLTTSTHAPNGTRDLHEVVAEIRDEFEIASSYGREVALMLEVGKLPYQPSFVKQLLSRILYLVVPSISVSHTVTVQSVRLAAKTRKLAKSYFGDVGQDNAVKPCHLSSTLDELYEWEKKLYKEVKDEEKLRIIYEKQCKRLRSLDEQGAESSKIDATQASIRKLLTKLNVCIKAIDAISSRIHKLRDEELQPQVGELIHGLVRMWRSMLKCHQKQFQAVMESKTRALRANTGFQRDSSLRATLELEMQLLSWCSHFNDWICNQKSYVESLNGWLLRCLKYEPEETPDGPVPFSPSRLGAPSIFVVCNDWSQAIEAISETRVAIAMNDFASNLRQLWERQDEEQRQRIKADYLSKDYKKRLTMFQQKRGSLEHEQDARSDRSHIIVPSEKGISPLDDLKVDLDSFKKKLVEERTKHKDAIKLVHDAASSSLQGGLLPIFKALENFTSEALRAHEQVRLQSVRDSS</sequence>
<feature type="compositionally biased region" description="Basic and acidic residues" evidence="1">
    <location>
        <begin position="221"/>
        <end position="246"/>
    </location>
</feature>
<dbReference type="InterPro" id="IPR006867">
    <property type="entry name" value="DUF632"/>
</dbReference>
<dbReference type="Pfam" id="PF04782">
    <property type="entry name" value="DUF632"/>
    <property type="match status" value="1"/>
</dbReference>
<evidence type="ECO:0000259" key="2">
    <source>
        <dbReference type="Pfam" id="PF04782"/>
    </source>
</evidence>
<feature type="compositionally biased region" description="Basic and acidic residues" evidence="1">
    <location>
        <begin position="253"/>
        <end position="280"/>
    </location>
</feature>
<feature type="compositionally biased region" description="Low complexity" evidence="1">
    <location>
        <begin position="171"/>
        <end position="185"/>
    </location>
</feature>
<name>A0A9Q1RMA8_9SOLA</name>
<dbReference type="Pfam" id="PF04783">
    <property type="entry name" value="DUF630"/>
    <property type="match status" value="1"/>
</dbReference>
<dbReference type="AlphaFoldDB" id="A0A9Q1RMA8"/>
<evidence type="ECO:0000256" key="1">
    <source>
        <dbReference type="SAM" id="MobiDB-lite"/>
    </source>
</evidence>
<evidence type="ECO:0000313" key="4">
    <source>
        <dbReference type="EMBL" id="KAJ8563627.1"/>
    </source>
</evidence>
<feature type="compositionally biased region" description="Basic and acidic residues" evidence="1">
    <location>
        <begin position="504"/>
        <end position="526"/>
    </location>
</feature>
<keyword evidence="5" id="KW-1185">Reference proteome</keyword>
<reference evidence="5" key="1">
    <citation type="journal article" date="2023" name="Proc. Natl. Acad. Sci. U.S.A.">
        <title>Genomic and structural basis for evolution of tropane alkaloid biosynthesis.</title>
        <authorList>
            <person name="Wanga Y.-J."/>
            <person name="Taina T."/>
            <person name="Yua J.-Y."/>
            <person name="Lia J."/>
            <person name="Xua B."/>
            <person name="Chenc J."/>
            <person name="D'Auriad J.C."/>
            <person name="Huanga J.-P."/>
            <person name="Huanga S.-X."/>
        </authorList>
    </citation>
    <scope>NUCLEOTIDE SEQUENCE [LARGE SCALE GENOMIC DNA]</scope>
    <source>
        <strain evidence="5">cv. KIB-2019</strain>
    </source>
</reference>
<proteinExistence type="predicted"/>
<feature type="region of interest" description="Disordered" evidence="1">
    <location>
        <begin position="415"/>
        <end position="451"/>
    </location>
</feature>
<dbReference type="Proteomes" id="UP001152561">
    <property type="component" value="Unassembled WGS sequence"/>
</dbReference>
<organism evidence="4 5">
    <name type="scientific">Anisodus acutangulus</name>
    <dbReference type="NCBI Taxonomy" id="402998"/>
    <lineage>
        <taxon>Eukaryota</taxon>
        <taxon>Viridiplantae</taxon>
        <taxon>Streptophyta</taxon>
        <taxon>Embryophyta</taxon>
        <taxon>Tracheophyta</taxon>
        <taxon>Spermatophyta</taxon>
        <taxon>Magnoliopsida</taxon>
        <taxon>eudicotyledons</taxon>
        <taxon>Gunneridae</taxon>
        <taxon>Pentapetalae</taxon>
        <taxon>asterids</taxon>
        <taxon>lamiids</taxon>
        <taxon>Solanales</taxon>
        <taxon>Solanaceae</taxon>
        <taxon>Solanoideae</taxon>
        <taxon>Hyoscyameae</taxon>
        <taxon>Anisodus</taxon>
    </lineage>
</organism>
<evidence type="ECO:0000313" key="5">
    <source>
        <dbReference type="Proteomes" id="UP001152561"/>
    </source>
</evidence>
<dbReference type="InterPro" id="IPR006868">
    <property type="entry name" value="DUF630"/>
</dbReference>
<dbReference type="PANTHER" id="PTHR21450">
    <property type="entry name" value="PROTEIN ALTERED PHOSPHATE STARVATION RESPONSE 1"/>
    <property type="match status" value="1"/>
</dbReference>
<feature type="compositionally biased region" description="Low complexity" evidence="1">
    <location>
        <begin position="476"/>
        <end position="486"/>
    </location>
</feature>
<dbReference type="OrthoDB" id="1925648at2759"/>